<keyword evidence="3" id="KW-1185">Reference proteome</keyword>
<dbReference type="InterPro" id="IPR011008">
    <property type="entry name" value="Dimeric_a/b-barrel"/>
</dbReference>
<reference evidence="3" key="1">
    <citation type="journal article" date="2019" name="Int. J. Syst. Evol. Microbiol.">
        <title>The Global Catalogue of Microorganisms (GCM) 10K type strain sequencing project: providing services to taxonomists for standard genome sequencing and annotation.</title>
        <authorList>
            <consortium name="The Broad Institute Genomics Platform"/>
            <consortium name="The Broad Institute Genome Sequencing Center for Infectious Disease"/>
            <person name="Wu L."/>
            <person name="Ma J."/>
        </authorList>
    </citation>
    <scope>NUCLEOTIDE SEQUENCE [LARGE SCALE GENOMIC DNA]</scope>
    <source>
        <strain evidence="3">CGMCC 1.7030</strain>
    </source>
</reference>
<dbReference type="EC" id="1.-.-.-" evidence="2"/>
<keyword evidence="2" id="KW-0560">Oxidoreductase</keyword>
<dbReference type="GO" id="GO:0004497">
    <property type="term" value="F:monooxygenase activity"/>
    <property type="evidence" value="ECO:0007669"/>
    <property type="project" value="UniProtKB-KW"/>
</dbReference>
<proteinExistence type="predicted"/>
<dbReference type="PROSITE" id="PS51725">
    <property type="entry name" value="ABM"/>
    <property type="match status" value="1"/>
</dbReference>
<dbReference type="InterPro" id="IPR050744">
    <property type="entry name" value="AI-2_Isomerase_LsrG"/>
</dbReference>
<dbReference type="PANTHER" id="PTHR33336:SF3">
    <property type="entry name" value="ABM DOMAIN-CONTAINING PROTEIN"/>
    <property type="match status" value="1"/>
</dbReference>
<dbReference type="Pfam" id="PF03992">
    <property type="entry name" value="ABM"/>
    <property type="match status" value="1"/>
</dbReference>
<feature type="domain" description="ABM" evidence="1">
    <location>
        <begin position="2"/>
        <end position="92"/>
    </location>
</feature>
<dbReference type="Gene3D" id="3.30.70.100">
    <property type="match status" value="1"/>
</dbReference>
<comment type="caution">
    <text evidence="2">The sequence shown here is derived from an EMBL/GenBank/DDBJ whole genome shotgun (WGS) entry which is preliminary data.</text>
</comment>
<gene>
    <name evidence="2" type="ORF">ACFPIK_09445</name>
</gene>
<evidence type="ECO:0000313" key="3">
    <source>
        <dbReference type="Proteomes" id="UP001596163"/>
    </source>
</evidence>
<dbReference type="Proteomes" id="UP001596163">
    <property type="component" value="Unassembled WGS sequence"/>
</dbReference>
<accession>A0ABW0BWF8</accession>
<keyword evidence="2" id="KW-0503">Monooxygenase</keyword>
<dbReference type="RefSeq" id="WP_377914566.1">
    <property type="nucleotide sequence ID" value="NZ_JBHSKS010000006.1"/>
</dbReference>
<evidence type="ECO:0000313" key="2">
    <source>
        <dbReference type="EMBL" id="MFC5191991.1"/>
    </source>
</evidence>
<organism evidence="2 3">
    <name type="scientific">Algoriphagus aquatilis</name>
    <dbReference type="NCBI Taxonomy" id="490186"/>
    <lineage>
        <taxon>Bacteria</taxon>
        <taxon>Pseudomonadati</taxon>
        <taxon>Bacteroidota</taxon>
        <taxon>Cytophagia</taxon>
        <taxon>Cytophagales</taxon>
        <taxon>Cyclobacteriaceae</taxon>
        <taxon>Algoriphagus</taxon>
    </lineage>
</organism>
<dbReference type="SUPFAM" id="SSF54909">
    <property type="entry name" value="Dimeric alpha+beta barrel"/>
    <property type="match status" value="1"/>
</dbReference>
<name>A0ABW0BWF8_9BACT</name>
<sequence length="99" mass="11902">MLIRIVRMTFRPEEVEAFLKNFEANKLSIRNSPGCKHLELWQDDHEKNIFMTYSHWESEEALNKYRDSELFKSVWSFTKALFAEKPQAFSTKKLQEVEK</sequence>
<dbReference type="InterPro" id="IPR007138">
    <property type="entry name" value="ABM_dom"/>
</dbReference>
<evidence type="ECO:0000259" key="1">
    <source>
        <dbReference type="PROSITE" id="PS51725"/>
    </source>
</evidence>
<dbReference type="EMBL" id="JBHSKS010000006">
    <property type="protein sequence ID" value="MFC5191991.1"/>
    <property type="molecule type" value="Genomic_DNA"/>
</dbReference>
<dbReference type="PANTHER" id="PTHR33336">
    <property type="entry name" value="QUINOL MONOOXYGENASE YGIN-RELATED"/>
    <property type="match status" value="1"/>
</dbReference>
<protein>
    <submittedName>
        <fullName evidence="2">Quinol monooxygenase</fullName>
        <ecNumber evidence="2">1.-.-.-</ecNumber>
    </submittedName>
</protein>